<dbReference type="InterPro" id="IPR050789">
    <property type="entry name" value="Diverse_Enzym_Activities"/>
</dbReference>
<organism evidence="3 4">
    <name type="scientific">Thermalbibacter longus</name>
    <dbReference type="NCBI Taxonomy" id="2951981"/>
    <lineage>
        <taxon>Bacteria</taxon>
        <taxon>Pseudomonadati</taxon>
        <taxon>Thermomicrobiota</taxon>
        <taxon>Thermomicrobia</taxon>
        <taxon>Thermomicrobiales</taxon>
        <taxon>Thermomicrobiaceae</taxon>
        <taxon>Thermalbibacter</taxon>
    </lineage>
</organism>
<dbReference type="InterPro" id="IPR001466">
    <property type="entry name" value="Beta-lactam-related"/>
</dbReference>
<dbReference type="RefSeq" id="WP_284057776.1">
    <property type="nucleotide sequence ID" value="NZ_JAMSLR010000009.1"/>
</dbReference>
<evidence type="ECO:0000256" key="1">
    <source>
        <dbReference type="ARBA" id="ARBA00022801"/>
    </source>
</evidence>
<evidence type="ECO:0000313" key="3">
    <source>
        <dbReference type="EMBL" id="MCM8749990.1"/>
    </source>
</evidence>
<dbReference type="Pfam" id="PF00144">
    <property type="entry name" value="Beta-lactamase"/>
    <property type="match status" value="1"/>
</dbReference>
<evidence type="ECO:0000259" key="2">
    <source>
        <dbReference type="Pfam" id="PF00144"/>
    </source>
</evidence>
<dbReference type="SUPFAM" id="SSF56601">
    <property type="entry name" value="beta-lactamase/transpeptidase-like"/>
    <property type="match status" value="1"/>
</dbReference>
<accession>A0AA41WH84</accession>
<keyword evidence="1" id="KW-0378">Hydrolase</keyword>
<sequence>MRRPDTDHFDEARLDEAWQVVLEGLRQGAFGGAVALVAHRGTVVLHRAAGWACREPEAIPMTVDTIFDLASLTKVVATLPAILRLVARGDLELDRPAGQVLPEFGHDDWKTAVTVRRLLSHTTGLPAWLPLYLDARGPDEYVAAIARLQPVAPPGEQVIYSDLNFILLGEVVRRVSSQDVARFAAAEIFAPLGMRDTLFQPPAALRSRIAATEHGNGYEMGQAGERATSFPCWRRELIWGEVHDGNACYGLGGVSGHAGLFSTAADLARYGQMWLQRGSWQDTQVLPVRLVAEATRPQAPGRGLGWLLAGPEPQPETFPAKGLTPSAYGHTGFTGTSLWVDPELELIVILLTNRVHPKVRVEIATIRPAFHERVAAAFRRSRDG</sequence>
<comment type="caution">
    <text evidence="3">The sequence shown here is derived from an EMBL/GenBank/DDBJ whole genome shotgun (WGS) entry which is preliminary data.</text>
</comment>
<dbReference type="PANTHER" id="PTHR43283:SF11">
    <property type="entry name" value="BETA-LACTAMASE-RELATED DOMAIN-CONTAINING PROTEIN"/>
    <property type="match status" value="1"/>
</dbReference>
<dbReference type="Proteomes" id="UP001165306">
    <property type="component" value="Unassembled WGS sequence"/>
</dbReference>
<dbReference type="AlphaFoldDB" id="A0AA41WH84"/>
<dbReference type="PANTHER" id="PTHR43283">
    <property type="entry name" value="BETA-LACTAMASE-RELATED"/>
    <property type="match status" value="1"/>
</dbReference>
<dbReference type="Gene3D" id="3.40.710.10">
    <property type="entry name" value="DD-peptidase/beta-lactamase superfamily"/>
    <property type="match status" value="1"/>
</dbReference>
<dbReference type="GO" id="GO:0016787">
    <property type="term" value="F:hydrolase activity"/>
    <property type="evidence" value="ECO:0007669"/>
    <property type="project" value="UniProtKB-KW"/>
</dbReference>
<dbReference type="EMBL" id="JAMSLR010000009">
    <property type="protein sequence ID" value="MCM8749990.1"/>
    <property type="molecule type" value="Genomic_DNA"/>
</dbReference>
<protein>
    <submittedName>
        <fullName evidence="3">Beta-lactamase family protein</fullName>
    </submittedName>
</protein>
<proteinExistence type="predicted"/>
<keyword evidence="4" id="KW-1185">Reference proteome</keyword>
<evidence type="ECO:0000313" key="4">
    <source>
        <dbReference type="Proteomes" id="UP001165306"/>
    </source>
</evidence>
<reference evidence="3" key="1">
    <citation type="submission" date="2022-06" db="EMBL/GenBank/DDBJ databases">
        <title>CFH 74404 Thermomicrobiaceae sp.</title>
        <authorList>
            <person name="Ming H."/>
            <person name="Li W.-J."/>
            <person name="Zhao Z."/>
        </authorList>
    </citation>
    <scope>NUCLEOTIDE SEQUENCE</scope>
    <source>
        <strain evidence="3">CFH 74404</strain>
    </source>
</reference>
<feature type="domain" description="Beta-lactamase-related" evidence="2">
    <location>
        <begin position="23"/>
        <end position="361"/>
    </location>
</feature>
<name>A0AA41WH84_9BACT</name>
<gene>
    <name evidence="3" type="ORF">NET02_12605</name>
</gene>
<dbReference type="InterPro" id="IPR012338">
    <property type="entry name" value="Beta-lactam/transpept-like"/>
</dbReference>